<accession>A0AAE4GAN2</accession>
<dbReference type="AlphaFoldDB" id="A0AAE4GAN2"/>
<dbReference type="EMBL" id="JAVRAA010000009">
    <property type="protein sequence ID" value="MDT0338589.1"/>
    <property type="molecule type" value="Genomic_DNA"/>
</dbReference>
<gene>
    <name evidence="1" type="ORF">RJN63_17240</name>
</gene>
<sequence length="97" mass="11002">MTSEFNSEDGHLDLDILMARELTRQYGPLLSGENLRLALGYASKEAYRMAMARKTLPVPVFDIEFRRGKFALTLDVAKWLVEQRMKAVPGTIEGEEP</sequence>
<protein>
    <recommendedName>
        <fullName evidence="2">Pyocin activator protein PrtN</fullName>
    </recommendedName>
</protein>
<dbReference type="RefSeq" id="WP_310838058.1">
    <property type="nucleotide sequence ID" value="NZ_JAVLSM010000010.1"/>
</dbReference>
<evidence type="ECO:0008006" key="2">
    <source>
        <dbReference type="Google" id="ProtNLM"/>
    </source>
</evidence>
<name>A0AAE4GAN2_9BURK</name>
<comment type="caution">
    <text evidence="1">The sequence shown here is derived from an EMBL/GenBank/DDBJ whole genome shotgun (WGS) entry which is preliminary data.</text>
</comment>
<proteinExistence type="predicted"/>
<organism evidence="1">
    <name type="scientific">Herbaspirillum huttiense subsp. nephrolepidis</name>
    <dbReference type="NCBI Taxonomy" id="3075126"/>
    <lineage>
        <taxon>Bacteria</taxon>
        <taxon>Pseudomonadati</taxon>
        <taxon>Pseudomonadota</taxon>
        <taxon>Betaproteobacteria</taxon>
        <taxon>Burkholderiales</taxon>
        <taxon>Oxalobacteraceae</taxon>
        <taxon>Herbaspirillum</taxon>
    </lineage>
</organism>
<reference evidence="1" key="1">
    <citation type="submission" date="2023-02" db="EMBL/GenBank/DDBJ databases">
        <title>Description of Herbaspirillum huttiense subsp. nephrolepsisexaltata and Herbaspirillum huttiense subsp. lycopersicon.</title>
        <authorList>
            <person name="Poudel M."/>
            <person name="Sharma A."/>
            <person name="Goss E."/>
            <person name="Tapia J.H."/>
            <person name="Harmon C.M."/>
            <person name="Jones J.B."/>
        </authorList>
    </citation>
    <scope>NUCLEOTIDE SEQUENCE</scope>
    <source>
        <strain evidence="1">NC40101</strain>
    </source>
</reference>
<evidence type="ECO:0000313" key="1">
    <source>
        <dbReference type="EMBL" id="MDT0338589.1"/>
    </source>
</evidence>